<evidence type="ECO:0000256" key="1">
    <source>
        <dbReference type="SAM" id="MobiDB-lite"/>
    </source>
</evidence>
<gene>
    <name evidence="2" type="ORF">GCM10007425_02780</name>
</gene>
<organism evidence="2 3">
    <name type="scientific">Lysinibacillus alkalisoli</name>
    <dbReference type="NCBI Taxonomy" id="1911548"/>
    <lineage>
        <taxon>Bacteria</taxon>
        <taxon>Bacillati</taxon>
        <taxon>Bacillota</taxon>
        <taxon>Bacilli</taxon>
        <taxon>Bacillales</taxon>
        <taxon>Bacillaceae</taxon>
        <taxon>Lysinibacillus</taxon>
    </lineage>
</organism>
<evidence type="ECO:0000313" key="3">
    <source>
        <dbReference type="Proteomes" id="UP000616608"/>
    </source>
</evidence>
<keyword evidence="3" id="KW-1185">Reference proteome</keyword>
<dbReference type="Pfam" id="PF17261">
    <property type="entry name" value="DUF5327"/>
    <property type="match status" value="1"/>
</dbReference>
<dbReference type="Proteomes" id="UP000616608">
    <property type="component" value="Unassembled WGS sequence"/>
</dbReference>
<comment type="caution">
    <text evidence="2">The sequence shown here is derived from an EMBL/GenBank/DDBJ whole genome shotgun (WGS) entry which is preliminary data.</text>
</comment>
<protein>
    <submittedName>
        <fullName evidence="2">Uncharacterized protein</fullName>
    </submittedName>
</protein>
<dbReference type="InterPro" id="IPR035218">
    <property type="entry name" value="DUF5327"/>
</dbReference>
<accession>A0A917D5S6</accession>
<evidence type="ECO:0000313" key="2">
    <source>
        <dbReference type="EMBL" id="GGG11904.1"/>
    </source>
</evidence>
<dbReference type="RefSeq" id="WP_188613218.1">
    <property type="nucleotide sequence ID" value="NZ_BMJT01000001.1"/>
</dbReference>
<sequence>MISQQAILQEIEKQLQHAKAGNVTASLTAIKALCDVVLQQPDLATPTSQSVAQPSIIPQSTPTAEEDGANGDSLFDF</sequence>
<proteinExistence type="predicted"/>
<feature type="region of interest" description="Disordered" evidence="1">
    <location>
        <begin position="45"/>
        <end position="77"/>
    </location>
</feature>
<dbReference type="AlphaFoldDB" id="A0A917D5S6"/>
<feature type="compositionally biased region" description="Polar residues" evidence="1">
    <location>
        <begin position="45"/>
        <end position="63"/>
    </location>
</feature>
<name>A0A917D5S6_9BACI</name>
<reference evidence="2" key="1">
    <citation type="journal article" date="2014" name="Int. J. Syst. Evol. Microbiol.">
        <title>Complete genome sequence of Corynebacterium casei LMG S-19264T (=DSM 44701T), isolated from a smear-ripened cheese.</title>
        <authorList>
            <consortium name="US DOE Joint Genome Institute (JGI-PGF)"/>
            <person name="Walter F."/>
            <person name="Albersmeier A."/>
            <person name="Kalinowski J."/>
            <person name="Ruckert C."/>
        </authorList>
    </citation>
    <scope>NUCLEOTIDE SEQUENCE</scope>
    <source>
        <strain evidence="2">CGMCC 1.15760</strain>
    </source>
</reference>
<dbReference type="EMBL" id="BMJT01000001">
    <property type="protein sequence ID" value="GGG11904.1"/>
    <property type="molecule type" value="Genomic_DNA"/>
</dbReference>
<reference evidence="2" key="2">
    <citation type="submission" date="2020-09" db="EMBL/GenBank/DDBJ databases">
        <authorList>
            <person name="Sun Q."/>
            <person name="Zhou Y."/>
        </authorList>
    </citation>
    <scope>NUCLEOTIDE SEQUENCE</scope>
    <source>
        <strain evidence="2">CGMCC 1.15760</strain>
    </source>
</reference>